<evidence type="ECO:0000256" key="1">
    <source>
        <dbReference type="SAM" id="MobiDB-lite"/>
    </source>
</evidence>
<dbReference type="Pfam" id="PF24681">
    <property type="entry name" value="Kelch_KLHDC2_KLHL20_DRC7"/>
    <property type="match status" value="1"/>
</dbReference>
<feature type="region of interest" description="Disordered" evidence="1">
    <location>
        <begin position="338"/>
        <end position="380"/>
    </location>
</feature>
<sequence length="672" mass="75697">MAYDDMINDEMCAVIDQWRWCDIAYELCDMIDDGCHTSCVLCDMIDDGCHTSCVLCGISGGISYKLMASQGTRADPVASMHESGESAEGSIAPASVGGVEIGQECVGADAPLLPGGAPVAELPPASAQIFQMAFQAQAQAQAQLLAQAQAPTPAPAPVVPTIDRNYERIRKMGATEFEGTLNPEVVERWWEKVEDVMNLVGSTPENRLKYIISLFVGNALIWWRSLTRGYEPREITWAEFQREFDDKYRPKMYRDKKRMQFLNLVQGDEQTVAEYELRFAALAKYAPEAVATQEDRCYHFEQGLRPEIKRGLVVRIINFKTLVELAVRMEEAVIEDKKKGEENRKSTYTVGESSRLTKSGTGRSFSTGGGNFLRGGSGFRGSSRPTFGGPMGFNRGPIDCSSSTMPSIGSGRGIGQGYSRQITSTPNCSICGRRHLGQCWGPGVIPRTCDNCGELQSPTKSQELRNSKQRLRHWWSSREHRRDGKENKEARQRKRETEKKTAKAEEKRARRESKKLSPEDDIDAILSSIQKEEAKKKEVHVEDNVPSPSPRSNCSLTINPLKETELILYGGEFYNGNKTFVYGDLYRYEVEKQEWKLISSPNSPPPRSAHQAVAWKNYLYIYGGEFTSPNQERFHHYKDFWMLDLKTNQWEQLNYKGCPSPRSGHRMVSQLF</sequence>
<feature type="compositionally biased region" description="Basic and acidic residues" evidence="1">
    <location>
        <begin position="530"/>
        <end position="543"/>
    </location>
</feature>
<feature type="compositionally biased region" description="Basic and acidic residues" evidence="1">
    <location>
        <begin position="476"/>
        <end position="518"/>
    </location>
</feature>
<dbReference type="Gene3D" id="2.120.10.80">
    <property type="entry name" value="Kelch-type beta propeller"/>
    <property type="match status" value="1"/>
</dbReference>
<dbReference type="EMBL" id="JACGWM010001741">
    <property type="protein sequence ID" value="KAL0288544.1"/>
    <property type="molecule type" value="Genomic_DNA"/>
</dbReference>
<feature type="region of interest" description="Disordered" evidence="1">
    <location>
        <begin position="456"/>
        <end position="553"/>
    </location>
</feature>
<feature type="compositionally biased region" description="Low complexity" evidence="1">
    <location>
        <begin position="357"/>
        <end position="366"/>
    </location>
</feature>
<dbReference type="Pfam" id="PF03732">
    <property type="entry name" value="Retrotrans_gag"/>
    <property type="match status" value="1"/>
</dbReference>
<feature type="compositionally biased region" description="Gly residues" evidence="1">
    <location>
        <begin position="367"/>
        <end position="379"/>
    </location>
</feature>
<dbReference type="InterPro" id="IPR005162">
    <property type="entry name" value="Retrotrans_gag_dom"/>
</dbReference>
<dbReference type="InterPro" id="IPR015915">
    <property type="entry name" value="Kelch-typ_b-propeller"/>
</dbReference>
<dbReference type="InterPro" id="IPR052588">
    <property type="entry name" value="Kelch_domain_protein"/>
</dbReference>
<reference evidence="3" key="1">
    <citation type="submission" date="2020-06" db="EMBL/GenBank/DDBJ databases">
        <authorList>
            <person name="Li T."/>
            <person name="Hu X."/>
            <person name="Zhang T."/>
            <person name="Song X."/>
            <person name="Zhang H."/>
            <person name="Dai N."/>
            <person name="Sheng W."/>
            <person name="Hou X."/>
            <person name="Wei L."/>
        </authorList>
    </citation>
    <scope>NUCLEOTIDE SEQUENCE</scope>
    <source>
        <strain evidence="3">KEN8</strain>
        <tissue evidence="3">Leaf</tissue>
    </source>
</reference>
<dbReference type="PANTHER" id="PTHR46063:SF1">
    <property type="entry name" value="KELCH DOMAIN-CONTAINING PROTEIN 4"/>
    <property type="match status" value="1"/>
</dbReference>
<gene>
    <name evidence="3" type="ORF">Scaly_2727800</name>
</gene>
<organism evidence="3">
    <name type="scientific">Sesamum calycinum</name>
    <dbReference type="NCBI Taxonomy" id="2727403"/>
    <lineage>
        <taxon>Eukaryota</taxon>
        <taxon>Viridiplantae</taxon>
        <taxon>Streptophyta</taxon>
        <taxon>Embryophyta</taxon>
        <taxon>Tracheophyta</taxon>
        <taxon>Spermatophyta</taxon>
        <taxon>Magnoliopsida</taxon>
        <taxon>eudicotyledons</taxon>
        <taxon>Gunneridae</taxon>
        <taxon>Pentapetalae</taxon>
        <taxon>asterids</taxon>
        <taxon>lamiids</taxon>
        <taxon>Lamiales</taxon>
        <taxon>Pedaliaceae</taxon>
        <taxon>Sesamum</taxon>
    </lineage>
</organism>
<protein>
    <submittedName>
        <fullName evidence="3">Kelch domain-containing protein 4</fullName>
    </submittedName>
</protein>
<dbReference type="PANTHER" id="PTHR46063">
    <property type="entry name" value="KELCH DOMAIN-CONTAINING PROTEIN"/>
    <property type="match status" value="1"/>
</dbReference>
<reference evidence="3" key="2">
    <citation type="journal article" date="2024" name="Plant">
        <title>Genomic evolution and insights into agronomic trait innovations of Sesamum species.</title>
        <authorList>
            <person name="Miao H."/>
            <person name="Wang L."/>
            <person name="Qu L."/>
            <person name="Liu H."/>
            <person name="Sun Y."/>
            <person name="Le M."/>
            <person name="Wang Q."/>
            <person name="Wei S."/>
            <person name="Zheng Y."/>
            <person name="Lin W."/>
            <person name="Duan Y."/>
            <person name="Cao H."/>
            <person name="Xiong S."/>
            <person name="Wang X."/>
            <person name="Wei L."/>
            <person name="Li C."/>
            <person name="Ma Q."/>
            <person name="Ju M."/>
            <person name="Zhao R."/>
            <person name="Li G."/>
            <person name="Mu C."/>
            <person name="Tian Q."/>
            <person name="Mei H."/>
            <person name="Zhang T."/>
            <person name="Gao T."/>
            <person name="Zhang H."/>
        </authorList>
    </citation>
    <scope>NUCLEOTIDE SEQUENCE</scope>
    <source>
        <strain evidence="3">KEN8</strain>
    </source>
</reference>
<feature type="compositionally biased region" description="Polar residues" evidence="1">
    <location>
        <begin position="346"/>
        <end position="356"/>
    </location>
</feature>
<dbReference type="AlphaFoldDB" id="A0AAW2J2T0"/>
<accession>A0AAW2J2T0</accession>
<name>A0AAW2J2T0_9LAMI</name>
<evidence type="ECO:0000313" key="3">
    <source>
        <dbReference type="EMBL" id="KAL0288544.1"/>
    </source>
</evidence>
<proteinExistence type="predicted"/>
<evidence type="ECO:0000259" key="2">
    <source>
        <dbReference type="Pfam" id="PF03732"/>
    </source>
</evidence>
<feature type="domain" description="Retrotransposon gag" evidence="2">
    <location>
        <begin position="211"/>
        <end position="306"/>
    </location>
</feature>
<dbReference type="SUPFAM" id="SSF117281">
    <property type="entry name" value="Kelch motif"/>
    <property type="match status" value="1"/>
</dbReference>
<comment type="caution">
    <text evidence="3">The sequence shown here is derived from an EMBL/GenBank/DDBJ whole genome shotgun (WGS) entry which is preliminary data.</text>
</comment>